<feature type="transmembrane region" description="Helical" evidence="2">
    <location>
        <begin position="183"/>
        <end position="205"/>
    </location>
</feature>
<feature type="transmembrane region" description="Helical" evidence="2">
    <location>
        <begin position="45"/>
        <end position="62"/>
    </location>
</feature>
<feature type="domain" description="DUF6535" evidence="3">
    <location>
        <begin position="21"/>
        <end position="203"/>
    </location>
</feature>
<feature type="transmembrane region" description="Helical" evidence="2">
    <location>
        <begin position="116"/>
        <end position="139"/>
    </location>
</feature>
<dbReference type="EMBL" id="CYGV01000857">
    <property type="protein sequence ID" value="CUA69550.1"/>
    <property type="molecule type" value="Genomic_DNA"/>
</dbReference>
<name>A0A0K6FTE9_9AGAM</name>
<accession>A0A0K6FTE9</accession>
<protein>
    <submittedName>
        <fullName evidence="4">Genome polyprotein</fullName>
    </submittedName>
</protein>
<feature type="transmembrane region" description="Helical" evidence="2">
    <location>
        <begin position="250"/>
        <end position="266"/>
    </location>
</feature>
<evidence type="ECO:0000256" key="1">
    <source>
        <dbReference type="SAM" id="MobiDB-lite"/>
    </source>
</evidence>
<keyword evidence="2" id="KW-0472">Membrane</keyword>
<dbReference type="InterPro" id="IPR045338">
    <property type="entry name" value="DUF6535"/>
</dbReference>
<organism evidence="4 5">
    <name type="scientific">Rhizoctonia solani</name>
    <dbReference type="NCBI Taxonomy" id="456999"/>
    <lineage>
        <taxon>Eukaryota</taxon>
        <taxon>Fungi</taxon>
        <taxon>Dikarya</taxon>
        <taxon>Basidiomycota</taxon>
        <taxon>Agaricomycotina</taxon>
        <taxon>Agaricomycetes</taxon>
        <taxon>Cantharellales</taxon>
        <taxon>Ceratobasidiaceae</taxon>
        <taxon>Rhizoctonia</taxon>
    </lineage>
</organism>
<feature type="region of interest" description="Disordered" evidence="1">
    <location>
        <begin position="978"/>
        <end position="1067"/>
    </location>
</feature>
<evidence type="ECO:0000313" key="4">
    <source>
        <dbReference type="EMBL" id="CUA69550.1"/>
    </source>
</evidence>
<sequence>MAPKPPKVYDGHALGRDDPMWQCYVKESTKQDGDMVEAWNKNMDVLLVFAALFSAVVTAFLIESYKNLKPDTAYITAASVSRMAELVESMASGNPPPNATMKLPSLYDFQPADSDIAINTLWFCSLTLSMTVALVSMLVKQWGEGYLYGRHFTIVPYYVQARTRQARFNQLGRWKVRYVMRALHMMMHGALGLFLWGLIILLRSLTRGSMLWTSVATVVICAFAFYLFATLVPLVCHFSPYHTPLSFRRIWSFLTRLTVHITYLLVKRMFPPSEHMRALPTSGEAWSKRPAAHELAEWKISTRMTPDNLTAQVIIWLVSYARDSSSVDMGVRAIAGTRAGPEFWDHLIQTDLVVLVAQRFTSFFKGALEKPNKIVPDSNDPGLMQVALCSQALAKIVKHSSVPIIPPPASSQFGEVPGLEAILLPEDQISTVQYGLLQLAESTDNTVAASGLCGISAWSLMGREPYQYVKERKPLIQELVKFIEGRVFLEDGSVGVSGCLLNALVEALNFEISYATWEIKDEELAGQLNSVLDLCSKRPALFQGPARGAISVTVAILAVLLNDYPPIPEAGFDLDPECSIEDKFGIQDQYQKARYVYDEGSRSLQPEERIQYLRQWRAVWITELCTKNPKYLQVYSDRLLLFGLAGILKSSGKCSFQFDRMIELFISQLQYRPITQRLPTTIPSILDPALSIQSIVEEAVVAALGSQPTDSELAAGIGYDKAKANLLQSLSTHGKGIEFRLDSFRSIAQLLKSTEHRLLQARCVVALDKYWPLDFPFGSGRGVYSPPPWHLSVDIIRLTAVFHYIDDLNQDMPPEEQIELRQHVISCFVKLAQAAQLQCKPSPPATQPNPTSTVTQSPIMHPPPCNTANTSINSRCPQEILDALEQLLLNEGVLFETFIKEIACGTSSQVDLAGLEFWRNAVIRLPDLLSANSTLYVAPAGTQQPPSSIFWVPEIGSSPQVIPGTIDSLANPIIQARAASEKQKPRASVGLQMPTPMTTPQAPATSPSLPNLATNNTSLFSVNPNFHAPGFTPQTLATTPSPQASTGDRSAQTPRTNPDTPAPAATSYNTHIASCNSRPSACPIQSPQSPPMNHDAARRWLLRFCGSYANAEGTLGETSAALRDALNRLG</sequence>
<dbReference type="Pfam" id="PF20153">
    <property type="entry name" value="DUF6535"/>
    <property type="match status" value="1"/>
</dbReference>
<evidence type="ECO:0000313" key="5">
    <source>
        <dbReference type="Proteomes" id="UP000044841"/>
    </source>
</evidence>
<feature type="compositionally biased region" description="Polar residues" evidence="1">
    <location>
        <begin position="1032"/>
        <end position="1059"/>
    </location>
</feature>
<reference evidence="4 5" key="1">
    <citation type="submission" date="2015-07" db="EMBL/GenBank/DDBJ databases">
        <authorList>
            <person name="Noorani M."/>
        </authorList>
    </citation>
    <scope>NUCLEOTIDE SEQUENCE [LARGE SCALE GENOMIC DNA]</scope>
    <source>
        <strain evidence="4">BBA 69670</strain>
    </source>
</reference>
<evidence type="ECO:0000259" key="3">
    <source>
        <dbReference type="Pfam" id="PF20153"/>
    </source>
</evidence>
<feature type="transmembrane region" description="Helical" evidence="2">
    <location>
        <begin position="211"/>
        <end position="238"/>
    </location>
</feature>
<keyword evidence="2" id="KW-0812">Transmembrane</keyword>
<feature type="region of interest" description="Disordered" evidence="1">
    <location>
        <begin position="839"/>
        <end position="861"/>
    </location>
</feature>
<keyword evidence="5" id="KW-1185">Reference proteome</keyword>
<keyword evidence="2" id="KW-1133">Transmembrane helix</keyword>
<feature type="compositionally biased region" description="Polar residues" evidence="1">
    <location>
        <begin position="1011"/>
        <end position="1024"/>
    </location>
</feature>
<feature type="compositionally biased region" description="Low complexity" evidence="1">
    <location>
        <begin position="991"/>
        <end position="1010"/>
    </location>
</feature>
<dbReference type="Proteomes" id="UP000044841">
    <property type="component" value="Unassembled WGS sequence"/>
</dbReference>
<gene>
    <name evidence="4" type="ORF">RSOLAG22IIIB_08558</name>
</gene>
<dbReference type="AlphaFoldDB" id="A0A0K6FTE9"/>
<proteinExistence type="predicted"/>
<feature type="compositionally biased region" description="Polar residues" evidence="1">
    <location>
        <begin position="848"/>
        <end position="858"/>
    </location>
</feature>
<evidence type="ECO:0000256" key="2">
    <source>
        <dbReference type="SAM" id="Phobius"/>
    </source>
</evidence>